<comment type="caution">
    <text evidence="1">The sequence shown here is derived from an EMBL/GenBank/DDBJ whole genome shotgun (WGS) entry which is preliminary data.</text>
</comment>
<dbReference type="EMBL" id="CM045758">
    <property type="protein sequence ID" value="KAI8029917.1"/>
    <property type="molecule type" value="Genomic_DNA"/>
</dbReference>
<sequence length="326" mass="36776">MESSDTSFSLSSLLCQENESSLNESEESHLNSNPCSVSESDDEYILLLIHKETTFESNRCLSANACSTHNENWFKCARLSAIKWILNTRASFGFRFSTAILSLTYFDRFLSRRSIDIGKHWAIRLLSVACLSLAAKMEELKVPSLSQYHIDSYSFESNVILRMELLVLNTLEWKLDSITPFAYLHYFITKFCDSKPKELVSGVTELILAISKEINLMDIRPSVIALAAVLAASDDQLTRTTMEFKMSGVIPSWGSLEKEDMYSCYNQMKEIKMGKSKTPNSIVLATKLSSIDALEKSSITSAVVGSKRRLTYSESDQKCPQKIQRP</sequence>
<name>A0ACC0IWW1_9ERIC</name>
<protein>
    <submittedName>
        <fullName evidence="1">Cyclin-D5-1</fullName>
    </submittedName>
</protein>
<evidence type="ECO:0000313" key="1">
    <source>
        <dbReference type="EMBL" id="KAI8029917.1"/>
    </source>
</evidence>
<gene>
    <name evidence="1" type="ORF">LOK49_LG01G03179</name>
</gene>
<keyword evidence="2" id="KW-1185">Reference proteome</keyword>
<organism evidence="1 2">
    <name type="scientific">Camellia lanceoleosa</name>
    <dbReference type="NCBI Taxonomy" id="1840588"/>
    <lineage>
        <taxon>Eukaryota</taxon>
        <taxon>Viridiplantae</taxon>
        <taxon>Streptophyta</taxon>
        <taxon>Embryophyta</taxon>
        <taxon>Tracheophyta</taxon>
        <taxon>Spermatophyta</taxon>
        <taxon>Magnoliopsida</taxon>
        <taxon>eudicotyledons</taxon>
        <taxon>Gunneridae</taxon>
        <taxon>Pentapetalae</taxon>
        <taxon>asterids</taxon>
        <taxon>Ericales</taxon>
        <taxon>Theaceae</taxon>
        <taxon>Camellia</taxon>
    </lineage>
</organism>
<dbReference type="Proteomes" id="UP001060215">
    <property type="component" value="Chromosome 1"/>
</dbReference>
<proteinExistence type="predicted"/>
<accession>A0ACC0IWW1</accession>
<evidence type="ECO:0000313" key="2">
    <source>
        <dbReference type="Proteomes" id="UP001060215"/>
    </source>
</evidence>
<reference evidence="1 2" key="1">
    <citation type="journal article" date="2022" name="Plant J.">
        <title>Chromosome-level genome of Camellia lanceoleosa provides a valuable resource for understanding genome evolution and self-incompatibility.</title>
        <authorList>
            <person name="Gong W."/>
            <person name="Xiao S."/>
            <person name="Wang L."/>
            <person name="Liao Z."/>
            <person name="Chang Y."/>
            <person name="Mo W."/>
            <person name="Hu G."/>
            <person name="Li W."/>
            <person name="Zhao G."/>
            <person name="Zhu H."/>
            <person name="Hu X."/>
            <person name="Ji K."/>
            <person name="Xiang X."/>
            <person name="Song Q."/>
            <person name="Yuan D."/>
            <person name="Jin S."/>
            <person name="Zhang L."/>
        </authorList>
    </citation>
    <scope>NUCLEOTIDE SEQUENCE [LARGE SCALE GENOMIC DNA]</scope>
    <source>
        <strain evidence="1">SQ_2022a</strain>
    </source>
</reference>